<feature type="compositionally biased region" description="Polar residues" evidence="1">
    <location>
        <begin position="16"/>
        <end position="38"/>
    </location>
</feature>
<evidence type="ECO:0000313" key="3">
    <source>
        <dbReference type="Proteomes" id="UP000036403"/>
    </source>
</evidence>
<evidence type="ECO:0000256" key="1">
    <source>
        <dbReference type="SAM" id="MobiDB-lite"/>
    </source>
</evidence>
<dbReference type="EMBL" id="LBMM01000138">
    <property type="protein sequence ID" value="KMR04786.1"/>
    <property type="molecule type" value="Genomic_DNA"/>
</dbReference>
<feature type="compositionally biased region" description="Low complexity" evidence="1">
    <location>
        <begin position="83"/>
        <end position="92"/>
    </location>
</feature>
<reference evidence="2 3" key="1">
    <citation type="submission" date="2015-04" db="EMBL/GenBank/DDBJ databases">
        <title>Lasius niger genome sequencing.</title>
        <authorList>
            <person name="Konorov E.A."/>
            <person name="Nikitin M.A."/>
            <person name="Kirill M.V."/>
            <person name="Chang P."/>
        </authorList>
    </citation>
    <scope>NUCLEOTIDE SEQUENCE [LARGE SCALE GENOMIC DNA]</scope>
    <source>
        <tissue evidence="2">Whole</tissue>
    </source>
</reference>
<sequence length="247" mass="26726">MLSYMLPTEDKPPPSSQQNNYRATGKLQKSTAVVSTSPRKCPDVTRTMIVSTRIEDSSGDSIVRHGSPHPASRPIESPKHNGTAATATASTARKSTLHNANRVTKDDSLYSIDSDASTAGSERKNKILNGAKHASLKRVSFGSSKGSMVETLVYETPVQEEPEINHFLDHNGRLPPPMIPVPDTDEGREKVRVSLLGPQPSPATPGVLLLEPITHLTGHPINMANNPAELLTTHTEHTTPAYHAQIR</sequence>
<keyword evidence="3" id="KW-1185">Reference proteome</keyword>
<dbReference type="PaxDb" id="67767-A0A0J7L9C4"/>
<dbReference type="OrthoDB" id="6618101at2759"/>
<organism evidence="2 3">
    <name type="scientific">Lasius niger</name>
    <name type="common">Black garden ant</name>
    <dbReference type="NCBI Taxonomy" id="67767"/>
    <lineage>
        <taxon>Eukaryota</taxon>
        <taxon>Metazoa</taxon>
        <taxon>Ecdysozoa</taxon>
        <taxon>Arthropoda</taxon>
        <taxon>Hexapoda</taxon>
        <taxon>Insecta</taxon>
        <taxon>Pterygota</taxon>
        <taxon>Neoptera</taxon>
        <taxon>Endopterygota</taxon>
        <taxon>Hymenoptera</taxon>
        <taxon>Apocrita</taxon>
        <taxon>Aculeata</taxon>
        <taxon>Formicoidea</taxon>
        <taxon>Formicidae</taxon>
        <taxon>Formicinae</taxon>
        <taxon>Lasius</taxon>
        <taxon>Lasius</taxon>
    </lineage>
</organism>
<proteinExistence type="predicted"/>
<dbReference type="AlphaFoldDB" id="A0A0J7L9C4"/>
<feature type="region of interest" description="Disordered" evidence="1">
    <location>
        <begin position="1"/>
        <end position="102"/>
    </location>
</feature>
<accession>A0A0J7L9C4</accession>
<name>A0A0J7L9C4_LASNI</name>
<evidence type="ECO:0000313" key="2">
    <source>
        <dbReference type="EMBL" id="KMR04786.1"/>
    </source>
</evidence>
<comment type="caution">
    <text evidence="2">The sequence shown here is derived from an EMBL/GenBank/DDBJ whole genome shotgun (WGS) entry which is preliminary data.</text>
</comment>
<feature type="compositionally biased region" description="Polar residues" evidence="1">
    <location>
        <begin position="93"/>
        <end position="102"/>
    </location>
</feature>
<dbReference type="Proteomes" id="UP000036403">
    <property type="component" value="Unassembled WGS sequence"/>
</dbReference>
<gene>
    <name evidence="2" type="ORF">RF55_451</name>
</gene>
<protein>
    <submittedName>
        <fullName evidence="2">Uncharacterized protein</fullName>
    </submittedName>
</protein>